<proteinExistence type="predicted"/>
<dbReference type="AlphaFoldDB" id="A0AAW1QPH3"/>
<keyword evidence="2" id="KW-1185">Reference proteome</keyword>
<dbReference type="Proteomes" id="UP001489004">
    <property type="component" value="Unassembled WGS sequence"/>
</dbReference>
<accession>A0AAW1QPH3</accession>
<reference evidence="1 2" key="1">
    <citation type="journal article" date="2024" name="Nat. Commun.">
        <title>Phylogenomics reveals the evolutionary origins of lichenization in chlorophyte algae.</title>
        <authorList>
            <person name="Puginier C."/>
            <person name="Libourel C."/>
            <person name="Otte J."/>
            <person name="Skaloud P."/>
            <person name="Haon M."/>
            <person name="Grisel S."/>
            <person name="Petersen M."/>
            <person name="Berrin J.G."/>
            <person name="Delaux P.M."/>
            <person name="Dal Grande F."/>
            <person name="Keller J."/>
        </authorList>
    </citation>
    <scope>NUCLEOTIDE SEQUENCE [LARGE SCALE GENOMIC DNA]</scope>
    <source>
        <strain evidence="1 2">SAG 2043</strain>
    </source>
</reference>
<comment type="caution">
    <text evidence="1">The sequence shown here is derived from an EMBL/GenBank/DDBJ whole genome shotgun (WGS) entry which is preliminary data.</text>
</comment>
<sequence length="206" mass="22443">MLEVQISVMDLHSAIKNKLAREIQRARVQLGAAAGYSNYEDFSKARRSIVKLVAKLEASLQAAPGVPKLGHMLKFLAACRTDEWKEAIYRIQNVLVLLQQLSTAGLHDERGDATTAELCRALARACIVLIAEVATALTSELEMAAFLMSQGVVPTTVTQQGDMFDPAPGQPHAAPTLASSLRKCARCQRPETQALLLKACSRCRKE</sequence>
<organism evidence="1 2">
    <name type="scientific">[Myrmecia] bisecta</name>
    <dbReference type="NCBI Taxonomy" id="41462"/>
    <lineage>
        <taxon>Eukaryota</taxon>
        <taxon>Viridiplantae</taxon>
        <taxon>Chlorophyta</taxon>
        <taxon>core chlorophytes</taxon>
        <taxon>Trebouxiophyceae</taxon>
        <taxon>Trebouxiales</taxon>
        <taxon>Trebouxiaceae</taxon>
        <taxon>Myrmecia</taxon>
    </lineage>
</organism>
<dbReference type="EMBL" id="JALJOR010000002">
    <property type="protein sequence ID" value="KAK9823425.1"/>
    <property type="molecule type" value="Genomic_DNA"/>
</dbReference>
<protein>
    <submittedName>
        <fullName evidence="1">Uncharacterized protein</fullName>
    </submittedName>
</protein>
<name>A0AAW1QPH3_9CHLO</name>
<evidence type="ECO:0000313" key="1">
    <source>
        <dbReference type="EMBL" id="KAK9823425.1"/>
    </source>
</evidence>
<gene>
    <name evidence="1" type="ORF">WJX72_002668</name>
</gene>
<evidence type="ECO:0000313" key="2">
    <source>
        <dbReference type="Proteomes" id="UP001489004"/>
    </source>
</evidence>